<sequence>MAQNTYYSQAHYDANAGSYSYSSYPQQSQQYDHVSPPSYSRYPVQEQGNQPAHMNTSPMYSTQSHSPVPPLQPVVYGYPPYAQPPYMPSPYDSRGSTQQHIPSMSISTRRPLPDPHNGSLTSNGHVSPRPASSPAPRSPSHRPTQSASSILISRNSPSIPASPPKSTPAISPPRPLPQPRPQGLPRSSAQSNLARSPSPTRTNRVETPQPTGMPTGQKFVPHWKRALPAPSQPMVAVSSSSPGQQPVERRSTVSGSTPPPILQRTTSTTRRPLPKSPAPSASGHERSSSHPLPPIPIMPTVPNTSSHQPSHSRDGSSRVLPNVPPHSQRPSTSVSGSSTNTSDDEDLTTHALLSRPTAGTSRVSSEVSDDRQSPKYGILELPSRTRLAQGSDRASDLGEHAQSATLRMAASYLGDNRSPTQSVHAFNHDTTPSRPLSRGHVYSQSVPEASAALKYGQMPASPKGSTTSASSRWPAHLPPLPKAPDPRDGGRESPTRDSRRPFFGGSTPQSPRRSPTVDLNLDDAPPPSLRRSPSPALSNPYSLASQSSHSANSPSGGKPFPPTSIRTSSLDRAPAPRNTVSPFQTANTSSPLSPWSSSRVHSPVSPASATSVSSTFTLSAFPRPPSSSVPSSRPLPSTRVTSPPVVSPVSAASTGSSVTSLSSFPQPPPRSPAHDAFDGQNKNTLAGGNISGASTRQTIPKISFPASIDEDDSEDSDGGFGPVISVAGANDDDPGIPSISIGVADDSSPVLPQISLSGESIKPMKKQSPLERLIRKGPGLTCGGCGGAIVGRTVSAMGARWHPGCFRCCVCDELLEHLSSYEHEGRAYCHFDYHELFAPKCYHCKTSIVDERFITLDDPELGKRTYHEQHFFCAECGDPFLAPAAPSRATSGGQIFSGDGEFSGGGEDDVGFTVYRGHPYCEACHVRLRLPKCKRCKKPIRDGKRAVEALGGKWCWECFVCASCEQPFEDPSFFQRDGEPFCERCFSIMIRNEL</sequence>
<dbReference type="Proteomes" id="UP000006352">
    <property type="component" value="Unassembled WGS sequence"/>
</dbReference>
<keyword evidence="4 5" id="KW-0440">LIM domain</keyword>
<reference evidence="8 9" key="1">
    <citation type="journal article" date="2012" name="Appl. Environ. Microbiol.">
        <title>Short-read sequencing for genomic analysis of the brown rot fungus Fibroporia radiculosa.</title>
        <authorList>
            <person name="Tang J.D."/>
            <person name="Perkins A.D."/>
            <person name="Sonstegard T.S."/>
            <person name="Schroeder S.G."/>
            <person name="Burgess S.C."/>
            <person name="Diehl S.V."/>
        </authorList>
    </citation>
    <scope>NUCLEOTIDE SEQUENCE [LARGE SCALE GENOMIC DNA]</scope>
    <source>
        <strain evidence="8 9">TFFH 294</strain>
    </source>
</reference>
<dbReference type="EMBL" id="HE797108">
    <property type="protein sequence ID" value="CCM03282.1"/>
    <property type="molecule type" value="Genomic_DNA"/>
</dbReference>
<dbReference type="GeneID" id="24098193"/>
<feature type="compositionally biased region" description="Polar residues" evidence="6">
    <location>
        <begin position="189"/>
        <end position="214"/>
    </location>
</feature>
<feature type="compositionally biased region" description="Polar residues" evidence="6">
    <location>
        <begin position="94"/>
        <end position="108"/>
    </location>
</feature>
<feature type="compositionally biased region" description="Low complexity" evidence="6">
    <location>
        <begin position="589"/>
        <end position="621"/>
    </location>
</feature>
<dbReference type="OrthoDB" id="15567at2759"/>
<dbReference type="RefSeq" id="XP_012182565.1">
    <property type="nucleotide sequence ID" value="XM_012327175.1"/>
</dbReference>
<feature type="compositionally biased region" description="Polar residues" evidence="6">
    <location>
        <begin position="46"/>
        <end position="66"/>
    </location>
</feature>
<dbReference type="PROSITE" id="PS00478">
    <property type="entry name" value="LIM_DOMAIN_1"/>
    <property type="match status" value="1"/>
</dbReference>
<feature type="compositionally biased region" description="Low complexity" evidence="6">
    <location>
        <begin position="529"/>
        <end position="555"/>
    </location>
</feature>
<dbReference type="AlphaFoldDB" id="J4HXG9"/>
<feature type="compositionally biased region" description="Acidic residues" evidence="6">
    <location>
        <begin position="708"/>
        <end position="717"/>
    </location>
</feature>
<feature type="compositionally biased region" description="Low complexity" evidence="6">
    <location>
        <begin position="18"/>
        <end position="31"/>
    </location>
</feature>
<evidence type="ECO:0000256" key="2">
    <source>
        <dbReference type="ARBA" id="ARBA00022737"/>
    </source>
</evidence>
<dbReference type="STRING" id="599839.J4HXG9"/>
<feature type="compositionally biased region" description="Low complexity" evidence="6">
    <location>
        <begin position="628"/>
        <end position="664"/>
    </location>
</feature>
<feature type="compositionally biased region" description="Basic and acidic residues" evidence="6">
    <location>
        <begin position="484"/>
        <end position="500"/>
    </location>
</feature>
<feature type="region of interest" description="Disordered" evidence="6">
    <location>
        <begin position="86"/>
        <end position="735"/>
    </location>
</feature>
<evidence type="ECO:0000256" key="3">
    <source>
        <dbReference type="ARBA" id="ARBA00022833"/>
    </source>
</evidence>
<evidence type="ECO:0000259" key="7">
    <source>
        <dbReference type="PROSITE" id="PS50023"/>
    </source>
</evidence>
<evidence type="ECO:0000256" key="5">
    <source>
        <dbReference type="PROSITE-ProRule" id="PRU00125"/>
    </source>
</evidence>
<dbReference type="Pfam" id="PF00412">
    <property type="entry name" value="LIM"/>
    <property type="match status" value="2"/>
</dbReference>
<keyword evidence="2" id="KW-0677">Repeat</keyword>
<feature type="region of interest" description="Disordered" evidence="6">
    <location>
        <begin position="17"/>
        <end position="72"/>
    </location>
</feature>
<dbReference type="GO" id="GO:0046872">
    <property type="term" value="F:metal ion binding"/>
    <property type="evidence" value="ECO:0007669"/>
    <property type="project" value="UniProtKB-KW"/>
</dbReference>
<feature type="compositionally biased region" description="Polar residues" evidence="6">
    <location>
        <begin position="680"/>
        <end position="700"/>
    </location>
</feature>
<evidence type="ECO:0000256" key="4">
    <source>
        <dbReference type="ARBA" id="ARBA00023038"/>
    </source>
</evidence>
<feature type="domain" description="LIM zinc-binding" evidence="7">
    <location>
        <begin position="780"/>
        <end position="839"/>
    </location>
</feature>
<feature type="compositionally biased region" description="Polar residues" evidence="6">
    <location>
        <begin position="578"/>
        <end position="588"/>
    </location>
</feature>
<dbReference type="InParanoid" id="J4HXG9"/>
<dbReference type="SMART" id="SM00132">
    <property type="entry name" value="LIM"/>
    <property type="match status" value="3"/>
</dbReference>
<dbReference type="InterPro" id="IPR001781">
    <property type="entry name" value="Znf_LIM"/>
</dbReference>
<dbReference type="Gene3D" id="2.10.110.10">
    <property type="entry name" value="Cysteine Rich Protein"/>
    <property type="match status" value="3"/>
</dbReference>
<keyword evidence="1 5" id="KW-0479">Metal-binding</keyword>
<evidence type="ECO:0000313" key="9">
    <source>
        <dbReference type="Proteomes" id="UP000006352"/>
    </source>
</evidence>
<dbReference type="GO" id="GO:0005634">
    <property type="term" value="C:nucleus"/>
    <property type="evidence" value="ECO:0007669"/>
    <property type="project" value="TreeGrafter"/>
</dbReference>
<keyword evidence="9" id="KW-1185">Reference proteome</keyword>
<proteinExistence type="predicted"/>
<feature type="compositionally biased region" description="Polar residues" evidence="6">
    <location>
        <begin position="357"/>
        <end position="366"/>
    </location>
</feature>
<dbReference type="PANTHER" id="PTHR24205">
    <property type="entry name" value="FOUR AND A HALF LIM DOMAINS PROTEIN"/>
    <property type="match status" value="1"/>
</dbReference>
<dbReference type="SUPFAM" id="SSF57716">
    <property type="entry name" value="Glucocorticoid receptor-like (DNA-binding domain)"/>
    <property type="match status" value="4"/>
</dbReference>
<evidence type="ECO:0000256" key="1">
    <source>
        <dbReference type="ARBA" id="ARBA00022723"/>
    </source>
</evidence>
<feature type="compositionally biased region" description="Low complexity" evidence="6">
    <location>
        <begin position="328"/>
        <end position="341"/>
    </location>
</feature>
<evidence type="ECO:0000313" key="8">
    <source>
        <dbReference type="EMBL" id="CCM03282.1"/>
    </source>
</evidence>
<feature type="compositionally biased region" description="Polar residues" evidence="6">
    <location>
        <begin position="141"/>
        <end position="159"/>
    </location>
</feature>
<organism evidence="8 9">
    <name type="scientific">Fibroporia radiculosa</name>
    <dbReference type="NCBI Taxonomy" id="599839"/>
    <lineage>
        <taxon>Eukaryota</taxon>
        <taxon>Fungi</taxon>
        <taxon>Dikarya</taxon>
        <taxon>Basidiomycota</taxon>
        <taxon>Agaricomycotina</taxon>
        <taxon>Agaricomycetes</taxon>
        <taxon>Polyporales</taxon>
        <taxon>Fibroporiaceae</taxon>
        <taxon>Fibroporia</taxon>
    </lineage>
</organism>
<dbReference type="HOGENOM" id="CLU_012202_0_0_1"/>
<gene>
    <name evidence="8" type="ORF">FIBRA_05410</name>
</gene>
<evidence type="ECO:0000256" key="6">
    <source>
        <dbReference type="SAM" id="MobiDB-lite"/>
    </source>
</evidence>
<dbReference type="PROSITE" id="PS50023">
    <property type="entry name" value="LIM_DOMAIN_2"/>
    <property type="match status" value="2"/>
</dbReference>
<feature type="domain" description="LIM zinc-binding" evidence="7">
    <location>
        <begin position="931"/>
        <end position="992"/>
    </location>
</feature>
<dbReference type="GO" id="GO:0030695">
    <property type="term" value="F:GTPase regulator activity"/>
    <property type="evidence" value="ECO:0007669"/>
    <property type="project" value="UniProtKB-ARBA"/>
</dbReference>
<protein>
    <recommendedName>
        <fullName evidence="7">LIM zinc-binding domain-containing protein</fullName>
    </recommendedName>
</protein>
<feature type="compositionally biased region" description="Pro residues" evidence="6">
    <location>
        <begin position="160"/>
        <end position="182"/>
    </location>
</feature>
<dbReference type="PANTHER" id="PTHR24205:SF16">
    <property type="entry name" value="GH01042P-RELATED"/>
    <property type="match status" value="1"/>
</dbReference>
<dbReference type="GO" id="GO:0003712">
    <property type="term" value="F:transcription coregulator activity"/>
    <property type="evidence" value="ECO:0007669"/>
    <property type="project" value="TreeGrafter"/>
</dbReference>
<name>J4HXG9_9APHY</name>
<dbReference type="CDD" id="cd08368">
    <property type="entry name" value="LIM"/>
    <property type="match status" value="3"/>
</dbReference>
<feature type="compositionally biased region" description="Polar residues" evidence="6">
    <location>
        <begin position="417"/>
        <end position="434"/>
    </location>
</feature>
<keyword evidence="3 5" id="KW-0862">Zinc</keyword>
<accession>J4HXG9</accession>